<dbReference type="CDD" id="cd22531">
    <property type="entry name" value="KH-II_NusA_arch_rpt2"/>
    <property type="match status" value="1"/>
</dbReference>
<accession>A0A7C2FEF1</accession>
<dbReference type="RefSeq" id="WP_013130256.1">
    <property type="nucleotide sequence ID" value="NC_014160.1"/>
</dbReference>
<dbReference type="PANTHER" id="PTHR22648">
    <property type="entry name" value="TRANSCRIPTION TERMINATION FACTOR NUSA"/>
    <property type="match status" value="1"/>
</dbReference>
<dbReference type="Pfam" id="PF26594">
    <property type="entry name" value="KH_NusA_2nd"/>
    <property type="match status" value="1"/>
</dbReference>
<comment type="subcellular location">
    <subcellularLocation>
        <location evidence="6">Cytoplasm</location>
    </subcellularLocation>
</comment>
<keyword evidence="5 6" id="KW-0804">Transcription</keyword>
<dbReference type="InterPro" id="IPR004044">
    <property type="entry name" value="KH_dom_type_2"/>
</dbReference>
<name>A0A7C2FEF1_9CREN</name>
<evidence type="ECO:0000256" key="6">
    <source>
        <dbReference type="HAMAP-Rule" id="MF_00945"/>
    </source>
</evidence>
<evidence type="ECO:0000259" key="7">
    <source>
        <dbReference type="Pfam" id="PF07650"/>
    </source>
</evidence>
<dbReference type="GO" id="GO:0006353">
    <property type="term" value="P:DNA-templated transcription termination"/>
    <property type="evidence" value="ECO:0007669"/>
    <property type="project" value="UniProtKB-UniRule"/>
</dbReference>
<reference evidence="9" key="1">
    <citation type="journal article" date="2020" name="mSystems">
        <title>Genome- and Community-Level Interaction Insights into Carbon Utilization and Element Cycling Functions of Hydrothermarchaeota in Hydrothermal Sediment.</title>
        <authorList>
            <person name="Zhou Z."/>
            <person name="Liu Y."/>
            <person name="Xu W."/>
            <person name="Pan J."/>
            <person name="Luo Z.H."/>
            <person name="Li M."/>
        </authorList>
    </citation>
    <scope>NUCLEOTIDE SEQUENCE [LARGE SCALE GENOMIC DNA]</scope>
    <source>
        <strain evidence="9">SpSt-23</strain>
    </source>
</reference>
<protein>
    <recommendedName>
        <fullName evidence="6">Probable transcription termination protein NusA</fullName>
    </recommendedName>
</protein>
<dbReference type="AlphaFoldDB" id="A0A7C2FEF1"/>
<comment type="function">
    <text evidence="6">Participates in transcription termination.</text>
</comment>
<evidence type="ECO:0000256" key="5">
    <source>
        <dbReference type="ARBA" id="ARBA00023163"/>
    </source>
</evidence>
<keyword evidence="1 6" id="KW-0806">Transcription termination</keyword>
<evidence type="ECO:0000256" key="4">
    <source>
        <dbReference type="ARBA" id="ARBA00023015"/>
    </source>
</evidence>
<dbReference type="GO" id="GO:0005829">
    <property type="term" value="C:cytosol"/>
    <property type="evidence" value="ECO:0007669"/>
    <property type="project" value="TreeGrafter"/>
</dbReference>
<dbReference type="InterPro" id="IPR010212">
    <property type="entry name" value="NusA_arc"/>
</dbReference>
<gene>
    <name evidence="6" type="primary">nusA</name>
    <name evidence="9" type="ORF">ENP55_03545</name>
</gene>
<organism evidence="9">
    <name type="scientific">Thermosphaera aggregans</name>
    <dbReference type="NCBI Taxonomy" id="54254"/>
    <lineage>
        <taxon>Archaea</taxon>
        <taxon>Thermoproteota</taxon>
        <taxon>Thermoprotei</taxon>
        <taxon>Desulfurococcales</taxon>
        <taxon>Desulfurococcaceae</taxon>
        <taxon>Thermosphaera</taxon>
    </lineage>
</organism>
<comment type="caution">
    <text evidence="9">The sequence shown here is derived from an EMBL/GenBank/DDBJ whole genome shotgun (WGS) entry which is preliminary data.</text>
</comment>
<evidence type="ECO:0000259" key="8">
    <source>
        <dbReference type="Pfam" id="PF26594"/>
    </source>
</evidence>
<feature type="domain" description="NusA-like second KH" evidence="8">
    <location>
        <begin position="82"/>
        <end position="145"/>
    </location>
</feature>
<dbReference type="GO" id="GO:0031564">
    <property type="term" value="P:transcription antitermination"/>
    <property type="evidence" value="ECO:0007669"/>
    <property type="project" value="InterPro"/>
</dbReference>
<keyword evidence="3" id="KW-0694">RNA-binding</keyword>
<proteinExistence type="inferred from homology"/>
<keyword evidence="4 6" id="KW-0805">Transcription regulation</keyword>
<dbReference type="Gene3D" id="3.30.300.20">
    <property type="match status" value="2"/>
</dbReference>
<evidence type="ECO:0000256" key="2">
    <source>
        <dbReference type="ARBA" id="ARBA00022490"/>
    </source>
</evidence>
<dbReference type="InterPro" id="IPR030842">
    <property type="entry name" value="TF_NusA_bacterial"/>
</dbReference>
<evidence type="ECO:0000256" key="3">
    <source>
        <dbReference type="ARBA" id="ARBA00022884"/>
    </source>
</evidence>
<evidence type="ECO:0000256" key="1">
    <source>
        <dbReference type="ARBA" id="ARBA00022472"/>
    </source>
</evidence>
<dbReference type="NCBIfam" id="TIGR01952">
    <property type="entry name" value="nusA_arch"/>
    <property type="match status" value="1"/>
</dbReference>
<sequence length="148" mass="16550">MSKERGQVKITPDEFRYMALLHEITGATVRDCIMDESENRVIFLVNPEDVGKAIGPKGFFVQKLRKILNKNIEIVGYSDNLEEQVKYALAPARIKEIKVTSKPGGEKVVYVAVDPSDKGLAIGKNGRNVQKAKIILKRHFNIDSLIIA</sequence>
<dbReference type="InterPro" id="IPR009019">
    <property type="entry name" value="KH_sf_prok-type"/>
</dbReference>
<dbReference type="HAMAP" id="MF_00945_A">
    <property type="entry name" value="NusA_A"/>
    <property type="match status" value="1"/>
</dbReference>
<dbReference type="Pfam" id="PF07650">
    <property type="entry name" value="KH_2"/>
    <property type="match status" value="1"/>
</dbReference>
<keyword evidence="2 6" id="KW-0963">Cytoplasm</keyword>
<dbReference type="CDD" id="cd22530">
    <property type="entry name" value="KH-II_NusA_arch_rpt1"/>
    <property type="match status" value="1"/>
</dbReference>
<feature type="domain" description="KH type-2" evidence="7">
    <location>
        <begin position="19"/>
        <end position="79"/>
    </location>
</feature>
<dbReference type="SUPFAM" id="SSF54814">
    <property type="entry name" value="Prokaryotic type KH domain (KH-domain type II)"/>
    <property type="match status" value="2"/>
</dbReference>
<comment type="similarity">
    <text evidence="6">Belongs to the NusA family.</text>
</comment>
<dbReference type="GO" id="GO:0003723">
    <property type="term" value="F:RNA binding"/>
    <property type="evidence" value="ECO:0007669"/>
    <property type="project" value="UniProtKB-KW"/>
</dbReference>
<dbReference type="InterPro" id="IPR058582">
    <property type="entry name" value="KH_NusA_2nd"/>
</dbReference>
<dbReference type="EMBL" id="DSJT01000021">
    <property type="protein sequence ID" value="HEF87361.1"/>
    <property type="molecule type" value="Genomic_DNA"/>
</dbReference>
<dbReference type="OMA" id="NTDQIKY"/>
<evidence type="ECO:0000313" key="9">
    <source>
        <dbReference type="EMBL" id="HEF87361.1"/>
    </source>
</evidence>
<dbReference type="InterPro" id="IPR015946">
    <property type="entry name" value="KH_dom-like_a/b"/>
</dbReference>
<dbReference type="PANTHER" id="PTHR22648:SF0">
    <property type="entry name" value="TRANSCRIPTION TERMINATION_ANTITERMINATION PROTEIN NUSA"/>
    <property type="match status" value="1"/>
</dbReference>